<evidence type="ECO:0000259" key="11">
    <source>
        <dbReference type="PROSITE" id="PS50835"/>
    </source>
</evidence>
<dbReference type="OrthoDB" id="4473401at2759"/>
<dbReference type="PANTHER" id="PTHR10083">
    <property type="entry name" value="KUNITZ-TYPE PROTEASE INHIBITOR-RELATED"/>
    <property type="match status" value="1"/>
</dbReference>
<evidence type="ECO:0000256" key="8">
    <source>
        <dbReference type="ARBA" id="ARBA00023180"/>
    </source>
</evidence>
<keyword evidence="2" id="KW-0272">Extracellular matrix</keyword>
<dbReference type="InterPro" id="IPR002223">
    <property type="entry name" value="Kunitz_BPTI"/>
</dbReference>
<dbReference type="PRINTS" id="PR00759">
    <property type="entry name" value="BASICPTASE"/>
</dbReference>
<accession>G0MTN8</accession>
<dbReference type="SMART" id="SM00131">
    <property type="entry name" value="KU"/>
    <property type="match status" value="3"/>
</dbReference>
<comment type="subcellular location">
    <subcellularLocation>
        <location evidence="1">Secreted</location>
        <location evidence="1">Extracellular space</location>
        <location evidence="1">Extracellular matrix</location>
    </subcellularLocation>
</comment>
<dbReference type="OMA" id="CRVETSW"/>
<dbReference type="FunFam" id="4.10.410.10:FF:000020">
    <property type="entry name" value="Collagen, type VI, alpha 3"/>
    <property type="match status" value="1"/>
</dbReference>
<dbReference type="InterPro" id="IPR013098">
    <property type="entry name" value="Ig_I-set"/>
</dbReference>
<dbReference type="InterPro" id="IPR003598">
    <property type="entry name" value="Ig_sub2"/>
</dbReference>
<dbReference type="STRING" id="135651.G0MTN8"/>
<dbReference type="GO" id="GO:0005615">
    <property type="term" value="C:extracellular space"/>
    <property type="evidence" value="ECO:0007669"/>
    <property type="project" value="TreeGrafter"/>
</dbReference>
<keyword evidence="3" id="KW-0646">Protease inhibitor</keyword>
<dbReference type="SMART" id="SM00408">
    <property type="entry name" value="IGc2"/>
    <property type="match status" value="1"/>
</dbReference>
<dbReference type="Pfam" id="PF08686">
    <property type="entry name" value="PLAC"/>
    <property type="match status" value="1"/>
</dbReference>
<evidence type="ECO:0000256" key="1">
    <source>
        <dbReference type="ARBA" id="ARBA00004498"/>
    </source>
</evidence>
<organism evidence="14">
    <name type="scientific">Caenorhabditis brenneri</name>
    <name type="common">Nematode worm</name>
    <dbReference type="NCBI Taxonomy" id="135651"/>
    <lineage>
        <taxon>Eukaryota</taxon>
        <taxon>Metazoa</taxon>
        <taxon>Ecdysozoa</taxon>
        <taxon>Nematoda</taxon>
        <taxon>Chromadorea</taxon>
        <taxon>Rhabditida</taxon>
        <taxon>Rhabditina</taxon>
        <taxon>Rhabditomorpha</taxon>
        <taxon>Rhabditoidea</taxon>
        <taxon>Rhabditidae</taxon>
        <taxon>Peloderinae</taxon>
        <taxon>Caenorhabditis</taxon>
    </lineage>
</organism>
<keyword evidence="6" id="KW-0654">Proteoglycan</keyword>
<dbReference type="GO" id="GO:0004867">
    <property type="term" value="F:serine-type endopeptidase inhibitor activity"/>
    <property type="evidence" value="ECO:0007669"/>
    <property type="project" value="UniProtKB-KW"/>
</dbReference>
<dbReference type="Proteomes" id="UP000008068">
    <property type="component" value="Unassembled WGS sequence"/>
</dbReference>
<keyword evidence="5" id="KW-0722">Serine protease inhibitor</keyword>
<gene>
    <name evidence="13" type="ORF">CAEBREN_19033</name>
</gene>
<dbReference type="FunFam" id="4.10.410.10:FF:000017">
    <property type="entry name" value="papilin isoform X2"/>
    <property type="match status" value="1"/>
</dbReference>
<dbReference type="InParanoid" id="G0MTN8"/>
<dbReference type="InterPro" id="IPR003599">
    <property type="entry name" value="Ig_sub"/>
</dbReference>
<dbReference type="HOGENOM" id="CLU_671290_0_0_1"/>
<feature type="domain" description="PLAC" evidence="12">
    <location>
        <begin position="393"/>
        <end position="432"/>
    </location>
</feature>
<keyword evidence="14" id="KW-1185">Reference proteome</keyword>
<dbReference type="SMART" id="SM00409">
    <property type="entry name" value="IG"/>
    <property type="match status" value="1"/>
</dbReference>
<sequence>MKRFRLSVTSNPSFVYSAFSEWHSTLSIPFHFPLSLKKLIPKEEETCERACGKWRNVAVCELPAEHGDCQLAIPRWYHDSKSGQCRMMMWTGCGGNGNSFSSKADCETLCRVETSWTNTTDFCALERSAGPCTDSISMWYYDANDQDCKPFTYGGCRGNQNRFVSKEQCQQSCRGANSEEICTLRPEPGPCRLGLEKYFYDPVTQACHMFHYGGCEGNANRFDTELDCFRQCSSVKVEAGQERIGLLTTATTPVIYIVDKAPIFVGNTFRIRCNGHGVLPITWYKNGGLLQFGSRITEENDDTLEIVDSLTADAGIYTCIAGQESQMSEGVEVVIKRSNGQHTTRAPMLTPSPNFSMGTPPTLPPTTIRPPTTSTPDRRFTSYVSDAYSRRSTPKACVDVGNTSTCDLIVKNGLCQKKRYGTFCCHTCTKVHNYKF</sequence>
<dbReference type="PROSITE" id="PS50835">
    <property type="entry name" value="IG_LIKE"/>
    <property type="match status" value="1"/>
</dbReference>
<dbReference type="EMBL" id="GL379811">
    <property type="protein sequence ID" value="EGT43514.1"/>
    <property type="molecule type" value="Genomic_DNA"/>
</dbReference>
<evidence type="ECO:0000313" key="13">
    <source>
        <dbReference type="EMBL" id="EGT43514.1"/>
    </source>
</evidence>
<dbReference type="InterPro" id="IPR050098">
    <property type="entry name" value="TFPI/VKTCI-like"/>
</dbReference>
<evidence type="ECO:0000256" key="5">
    <source>
        <dbReference type="ARBA" id="ARBA00022900"/>
    </source>
</evidence>
<dbReference type="Pfam" id="PF00014">
    <property type="entry name" value="Kunitz_BPTI"/>
    <property type="match status" value="3"/>
</dbReference>
<dbReference type="InterPro" id="IPR007110">
    <property type="entry name" value="Ig-like_dom"/>
</dbReference>
<evidence type="ECO:0000256" key="9">
    <source>
        <dbReference type="SAM" id="MobiDB-lite"/>
    </source>
</evidence>
<evidence type="ECO:0000259" key="12">
    <source>
        <dbReference type="PROSITE" id="PS50900"/>
    </source>
</evidence>
<dbReference type="Pfam" id="PF07679">
    <property type="entry name" value="I-set"/>
    <property type="match status" value="1"/>
</dbReference>
<dbReference type="InterPro" id="IPR013783">
    <property type="entry name" value="Ig-like_fold"/>
</dbReference>
<name>G0MTN8_CAEBE</name>
<dbReference type="PANTHER" id="PTHR10083:SF374">
    <property type="entry name" value="BPTI_KUNITZ INHIBITOR DOMAIN-CONTAINING PROTEIN"/>
    <property type="match status" value="1"/>
</dbReference>
<feature type="region of interest" description="Disordered" evidence="9">
    <location>
        <begin position="341"/>
        <end position="378"/>
    </location>
</feature>
<keyword evidence="4" id="KW-0732">Signal</keyword>
<proteinExistence type="predicted"/>
<evidence type="ECO:0000313" key="14">
    <source>
        <dbReference type="Proteomes" id="UP000008068"/>
    </source>
</evidence>
<dbReference type="PROSITE" id="PS50900">
    <property type="entry name" value="PLAC"/>
    <property type="match status" value="1"/>
</dbReference>
<dbReference type="PROSITE" id="PS50279">
    <property type="entry name" value="BPTI_KUNITZ_2"/>
    <property type="match status" value="3"/>
</dbReference>
<dbReference type="InterPro" id="IPR020901">
    <property type="entry name" value="Prtase_inh_Kunz-CS"/>
</dbReference>
<reference evidence="14" key="1">
    <citation type="submission" date="2011-07" db="EMBL/GenBank/DDBJ databases">
        <authorList>
            <consortium name="Caenorhabditis brenneri Sequencing and Analysis Consortium"/>
            <person name="Wilson R.K."/>
        </authorList>
    </citation>
    <scope>NUCLEOTIDE SEQUENCE [LARGE SCALE GENOMIC DNA]</scope>
    <source>
        <strain evidence="14">PB2801</strain>
    </source>
</reference>
<dbReference type="PROSITE" id="PS00280">
    <property type="entry name" value="BPTI_KUNITZ_1"/>
    <property type="match status" value="2"/>
</dbReference>
<feature type="domain" description="BPTI/Kunitz inhibitor" evidence="10">
    <location>
        <begin position="123"/>
        <end position="173"/>
    </location>
</feature>
<dbReference type="Gene3D" id="2.60.40.10">
    <property type="entry name" value="Immunoglobulins"/>
    <property type="match status" value="1"/>
</dbReference>
<dbReference type="CDD" id="cd22638">
    <property type="entry name" value="Kunitz_amblin-like"/>
    <property type="match status" value="1"/>
</dbReference>
<dbReference type="SUPFAM" id="SSF48726">
    <property type="entry name" value="Immunoglobulin"/>
    <property type="match status" value="1"/>
</dbReference>
<feature type="domain" description="Ig-like" evidence="11">
    <location>
        <begin position="253"/>
        <end position="334"/>
    </location>
</feature>
<evidence type="ECO:0000256" key="4">
    <source>
        <dbReference type="ARBA" id="ARBA00022729"/>
    </source>
</evidence>
<dbReference type="Gene3D" id="4.10.410.10">
    <property type="entry name" value="Pancreatic trypsin inhibitor Kunitz domain"/>
    <property type="match status" value="3"/>
</dbReference>
<evidence type="ECO:0000256" key="2">
    <source>
        <dbReference type="ARBA" id="ARBA00022530"/>
    </source>
</evidence>
<protein>
    <recommendedName>
        <fullName evidence="15">Papilin</fullName>
    </recommendedName>
</protein>
<dbReference type="InterPro" id="IPR036880">
    <property type="entry name" value="Kunitz_BPTI_sf"/>
</dbReference>
<dbReference type="InterPro" id="IPR036179">
    <property type="entry name" value="Ig-like_dom_sf"/>
</dbReference>
<feature type="domain" description="BPTI/Kunitz inhibitor" evidence="10">
    <location>
        <begin position="60"/>
        <end position="110"/>
    </location>
</feature>
<keyword evidence="8" id="KW-0325">Glycoprotein</keyword>
<dbReference type="SUPFAM" id="SSF57362">
    <property type="entry name" value="BPTI-like"/>
    <property type="match status" value="3"/>
</dbReference>
<evidence type="ECO:0000256" key="6">
    <source>
        <dbReference type="ARBA" id="ARBA00022974"/>
    </source>
</evidence>
<keyword evidence="2" id="KW-0964">Secreted</keyword>
<dbReference type="InterPro" id="IPR010909">
    <property type="entry name" value="PLAC"/>
</dbReference>
<evidence type="ECO:0000259" key="10">
    <source>
        <dbReference type="PROSITE" id="PS50279"/>
    </source>
</evidence>
<dbReference type="CDD" id="cd00109">
    <property type="entry name" value="Kunitz-type"/>
    <property type="match status" value="1"/>
</dbReference>
<evidence type="ECO:0008006" key="15">
    <source>
        <dbReference type="Google" id="ProtNLM"/>
    </source>
</evidence>
<dbReference type="AlphaFoldDB" id="G0MTN8"/>
<keyword evidence="7" id="KW-1015">Disulfide bond</keyword>
<dbReference type="eggNOG" id="KOG4597">
    <property type="taxonomic scope" value="Eukaryota"/>
</dbReference>
<feature type="domain" description="BPTI/Kunitz inhibitor" evidence="10">
    <location>
        <begin position="182"/>
        <end position="232"/>
    </location>
</feature>
<evidence type="ECO:0000256" key="3">
    <source>
        <dbReference type="ARBA" id="ARBA00022690"/>
    </source>
</evidence>
<evidence type="ECO:0000256" key="7">
    <source>
        <dbReference type="ARBA" id="ARBA00023157"/>
    </source>
</evidence>